<evidence type="ECO:0000256" key="1">
    <source>
        <dbReference type="ARBA" id="ARBA00005196"/>
    </source>
</evidence>
<dbReference type="EMBL" id="CP046244">
    <property type="protein sequence ID" value="QGP92969.1"/>
    <property type="molecule type" value="Genomic_DNA"/>
</dbReference>
<sequence length="283" mass="30683">MHFVKMHGLGNDFVLVNALEGKEKALGDLPALARRACHRRFGIGADGLILVLPSARADLRMRIFNPDGSEPEMCGNGIRCFARYAYEAGLVRGPEIKVETLAGIIKPRLILNGDQVAGVRVDMGEPRLERGQIPMAGEGSPVVEEPVTVAGTTWRGTCVSMGNPHCVFFVEDVERAPVTTVGPAVENHPLFPQRTNVEFIEVLNPGELKMRVWERGAGETMACGTGACAAAVAGVLTGRSNREVTVHLAAGDLQIEWSRKNNHVYMTGPAVEVFRGHFPLHEE</sequence>
<dbReference type="Gene3D" id="3.10.310.10">
    <property type="entry name" value="Diaminopimelate Epimerase, Chain A, domain 1"/>
    <property type="match status" value="2"/>
</dbReference>
<dbReference type="GO" id="GO:0005829">
    <property type="term" value="C:cytosol"/>
    <property type="evidence" value="ECO:0007669"/>
    <property type="project" value="TreeGrafter"/>
</dbReference>
<keyword evidence="7 9" id="KW-0413">Isomerase</keyword>
<evidence type="ECO:0000256" key="10">
    <source>
        <dbReference type="PROSITE-ProRule" id="PRU10125"/>
    </source>
</evidence>
<dbReference type="Pfam" id="PF01678">
    <property type="entry name" value="DAP_epimerase"/>
    <property type="match status" value="2"/>
</dbReference>
<feature type="binding site" evidence="9">
    <location>
        <position position="65"/>
    </location>
    <ligand>
        <name>substrate</name>
    </ligand>
</feature>
<dbReference type="NCBIfam" id="TIGR00652">
    <property type="entry name" value="DapF"/>
    <property type="match status" value="1"/>
</dbReference>
<evidence type="ECO:0000313" key="12">
    <source>
        <dbReference type="Proteomes" id="UP000425916"/>
    </source>
</evidence>
<comment type="pathway">
    <text evidence="1 9">Amino-acid biosynthesis; L-lysine biosynthesis via DAP pathway; DL-2,6-diaminopimelate from LL-2,6-diaminopimelate: step 1/1.</text>
</comment>
<comment type="similarity">
    <text evidence="2 9">Belongs to the diaminopimelate epimerase family.</text>
</comment>
<accession>A0A6I5ZTG9</accession>
<comment type="catalytic activity">
    <reaction evidence="8 9">
        <text>(2S,6S)-2,6-diaminopimelate = meso-2,6-diaminopimelate</text>
        <dbReference type="Rhea" id="RHEA:15393"/>
        <dbReference type="ChEBI" id="CHEBI:57609"/>
        <dbReference type="ChEBI" id="CHEBI:57791"/>
        <dbReference type="EC" id="5.1.1.7"/>
    </reaction>
</comment>
<comment type="subunit">
    <text evidence="9">Homodimer.</text>
</comment>
<proteinExistence type="inferred from homology"/>
<dbReference type="PANTHER" id="PTHR31689:SF0">
    <property type="entry name" value="DIAMINOPIMELATE EPIMERASE"/>
    <property type="match status" value="1"/>
</dbReference>
<keyword evidence="12" id="KW-1185">Reference proteome</keyword>
<dbReference type="InterPro" id="IPR001653">
    <property type="entry name" value="DAP_epimerase_DapF"/>
</dbReference>
<dbReference type="SUPFAM" id="SSF54506">
    <property type="entry name" value="Diaminopimelate epimerase-like"/>
    <property type="match status" value="1"/>
</dbReference>
<feature type="site" description="Could be important to modulate the pK values of the two catalytic cysteine residues" evidence="9">
    <location>
        <position position="165"/>
    </location>
</feature>
<organism evidence="11 12">
    <name type="scientific">Neomoorella glycerini</name>
    <dbReference type="NCBI Taxonomy" id="55779"/>
    <lineage>
        <taxon>Bacteria</taxon>
        <taxon>Bacillati</taxon>
        <taxon>Bacillota</taxon>
        <taxon>Clostridia</taxon>
        <taxon>Neomoorellales</taxon>
        <taxon>Neomoorellaceae</taxon>
        <taxon>Neomoorella</taxon>
    </lineage>
</organism>
<dbReference type="PROSITE" id="PS01326">
    <property type="entry name" value="DAP_EPIMERASE"/>
    <property type="match status" value="1"/>
</dbReference>
<protein>
    <recommendedName>
        <fullName evidence="3 9">Diaminopimelate epimerase</fullName>
        <shortName evidence="9">DAP epimerase</shortName>
        <ecNumber evidence="3 9">5.1.1.7</ecNumber>
    </recommendedName>
    <alternativeName>
        <fullName evidence="9">PLP-independent amino acid racemase</fullName>
    </alternativeName>
</protein>
<keyword evidence="5 9" id="KW-0028">Amino-acid biosynthesis</keyword>
<feature type="active site" description="Proton donor" evidence="9">
    <location>
        <position position="74"/>
    </location>
</feature>
<dbReference type="EC" id="5.1.1.7" evidence="3 9"/>
<dbReference type="FunFam" id="3.10.310.10:FF:000004">
    <property type="entry name" value="Diaminopimelate epimerase"/>
    <property type="match status" value="1"/>
</dbReference>
<evidence type="ECO:0000256" key="4">
    <source>
        <dbReference type="ARBA" id="ARBA00022490"/>
    </source>
</evidence>
<evidence type="ECO:0000256" key="5">
    <source>
        <dbReference type="ARBA" id="ARBA00022605"/>
    </source>
</evidence>
<evidence type="ECO:0000256" key="9">
    <source>
        <dbReference type="HAMAP-Rule" id="MF_00197"/>
    </source>
</evidence>
<evidence type="ECO:0000256" key="7">
    <source>
        <dbReference type="ARBA" id="ARBA00023235"/>
    </source>
</evidence>
<name>A0A6I5ZTG9_9FIRM</name>
<feature type="binding site" evidence="9">
    <location>
        <begin position="75"/>
        <end position="76"/>
    </location>
    <ligand>
        <name>substrate</name>
    </ligand>
</feature>
<feature type="active site" description="Proton acceptor" evidence="9">
    <location>
        <position position="223"/>
    </location>
</feature>
<dbReference type="GO" id="GO:0008837">
    <property type="term" value="F:diaminopimelate epimerase activity"/>
    <property type="evidence" value="ECO:0007669"/>
    <property type="project" value="UniProtKB-UniRule"/>
</dbReference>
<dbReference type="RefSeq" id="WP_156274065.1">
    <property type="nucleotide sequence ID" value="NZ_CP046244.1"/>
</dbReference>
<dbReference type="AlphaFoldDB" id="A0A6I5ZTG9"/>
<dbReference type="HAMAP" id="MF_00197">
    <property type="entry name" value="DAP_epimerase"/>
    <property type="match status" value="1"/>
</dbReference>
<feature type="binding site" evidence="9">
    <location>
        <position position="11"/>
    </location>
    <ligand>
        <name>substrate</name>
    </ligand>
</feature>
<dbReference type="Proteomes" id="UP000425916">
    <property type="component" value="Chromosome"/>
</dbReference>
<feature type="binding site" evidence="9">
    <location>
        <begin position="224"/>
        <end position="225"/>
    </location>
    <ligand>
        <name>substrate</name>
    </ligand>
</feature>
<reference evidence="11 12" key="1">
    <citation type="submission" date="2019-11" db="EMBL/GenBank/DDBJ databases">
        <title>Genome sequence of Moorella glycerini DSM11254.</title>
        <authorList>
            <person name="Poehlein A."/>
            <person name="Boeer T."/>
            <person name="Daniel R."/>
        </authorList>
    </citation>
    <scope>NUCLEOTIDE SEQUENCE [LARGE SCALE GENOMIC DNA]</scope>
    <source>
        <strain evidence="11 12">DSM 11254</strain>
    </source>
</reference>
<dbReference type="InterPro" id="IPR018510">
    <property type="entry name" value="DAP_epimerase_AS"/>
</dbReference>
<dbReference type="PANTHER" id="PTHR31689">
    <property type="entry name" value="DIAMINOPIMELATE EPIMERASE, CHLOROPLASTIC"/>
    <property type="match status" value="1"/>
</dbReference>
<dbReference type="UniPathway" id="UPA00034">
    <property type="reaction ID" value="UER00025"/>
</dbReference>
<comment type="subcellular location">
    <subcellularLocation>
        <location evidence="9">Cytoplasm</location>
    </subcellularLocation>
</comment>
<dbReference type="FunFam" id="3.10.310.10:FF:000001">
    <property type="entry name" value="Diaminopimelate epimerase"/>
    <property type="match status" value="1"/>
</dbReference>
<evidence type="ECO:0000256" key="8">
    <source>
        <dbReference type="ARBA" id="ARBA00051712"/>
    </source>
</evidence>
<keyword evidence="4 9" id="KW-0963">Cytoplasm</keyword>
<feature type="binding site" evidence="9">
    <location>
        <position position="163"/>
    </location>
    <ligand>
        <name>substrate</name>
    </ligand>
</feature>
<comment type="function">
    <text evidence="9">Catalyzes the stereoinversion of LL-2,6-diaminopimelate (L,L-DAP) to meso-diaminopimelate (meso-DAP), a precursor of L-lysine and an essential component of the bacterial peptidoglycan.</text>
</comment>
<feature type="binding site" evidence="9">
    <location>
        <position position="196"/>
    </location>
    <ligand>
        <name>substrate</name>
    </ligand>
</feature>
<evidence type="ECO:0000256" key="2">
    <source>
        <dbReference type="ARBA" id="ARBA00010219"/>
    </source>
</evidence>
<evidence type="ECO:0000256" key="6">
    <source>
        <dbReference type="ARBA" id="ARBA00023154"/>
    </source>
</evidence>
<feature type="binding site" evidence="9">
    <location>
        <begin position="214"/>
        <end position="215"/>
    </location>
    <ligand>
        <name>substrate</name>
    </ligand>
</feature>
<dbReference type="GO" id="GO:0009089">
    <property type="term" value="P:lysine biosynthetic process via diaminopimelate"/>
    <property type="evidence" value="ECO:0007669"/>
    <property type="project" value="UniProtKB-UniRule"/>
</dbReference>
<feature type="site" description="Could be important to modulate the pK values of the two catalytic cysteine residues" evidence="9">
    <location>
        <position position="214"/>
    </location>
</feature>
<dbReference type="OrthoDB" id="9805408at2"/>
<feature type="active site" evidence="10">
    <location>
        <position position="74"/>
    </location>
</feature>
<comment type="caution">
    <text evidence="9">Lacks conserved residue(s) required for the propagation of feature annotation.</text>
</comment>
<gene>
    <name evidence="9 11" type="primary">dapF</name>
    <name evidence="11" type="ORF">MGLY_23620</name>
</gene>
<evidence type="ECO:0000313" key="11">
    <source>
        <dbReference type="EMBL" id="QGP92969.1"/>
    </source>
</evidence>
<evidence type="ECO:0000256" key="3">
    <source>
        <dbReference type="ARBA" id="ARBA00013080"/>
    </source>
</evidence>
<keyword evidence="6 9" id="KW-0457">Lysine biosynthesis</keyword>